<proteinExistence type="predicted"/>
<dbReference type="AlphaFoldDB" id="A0A3T0EA36"/>
<sequence>MLRWLRNSFLTGIVVATPVTVTIWLIYVFISFVDSTIKPLIPERYNPETYLPFALPGMGLIIAVLGLTLLGALAANIFGRSLLAIGERIVNTMPLVRNIYGALKQLVETVLGAQNNAFKEVVLVEYPMSGSYAVAFVASHGKGAIRHHVGKGKEEVIGVFVPTTPNPTSGFLLFIPRSKAISLDITIEEAAKLIISFGLVTPDRLPEGAMPAGETLDQAEAEARAREAAGEPPRQND</sequence>
<name>A0A3T0EA36_9PROT</name>
<dbReference type="Proteomes" id="UP000286954">
    <property type="component" value="Chromosome"/>
</dbReference>
<dbReference type="InterPro" id="IPR007462">
    <property type="entry name" value="COV1-like"/>
</dbReference>
<evidence type="ECO:0000256" key="2">
    <source>
        <dbReference type="SAM" id="Phobius"/>
    </source>
</evidence>
<dbReference type="OrthoDB" id="9780267at2"/>
<evidence type="ECO:0000313" key="3">
    <source>
        <dbReference type="EMBL" id="AZU04169.1"/>
    </source>
</evidence>
<feature type="transmembrane region" description="Helical" evidence="2">
    <location>
        <begin position="53"/>
        <end position="78"/>
    </location>
</feature>
<keyword evidence="2" id="KW-1133">Transmembrane helix</keyword>
<reference evidence="3 4" key="1">
    <citation type="submission" date="2016-12" db="EMBL/GenBank/DDBJ databases">
        <title>The genome of dimorphic prosthecate Glycocaulis alkaliphilus 6b-8t, isolated from crude oil dictates its adaptability in petroleum environments.</title>
        <authorList>
            <person name="Wu X.-L."/>
            <person name="Geng S."/>
        </authorList>
    </citation>
    <scope>NUCLEOTIDE SEQUENCE [LARGE SCALE GENOMIC DNA]</scope>
    <source>
        <strain evidence="3 4">6B-8</strain>
    </source>
</reference>
<keyword evidence="2" id="KW-0472">Membrane</keyword>
<dbReference type="KEGG" id="gak:X907_1637"/>
<feature type="region of interest" description="Disordered" evidence="1">
    <location>
        <begin position="207"/>
        <end position="237"/>
    </location>
</feature>
<evidence type="ECO:0000313" key="4">
    <source>
        <dbReference type="Proteomes" id="UP000286954"/>
    </source>
</evidence>
<keyword evidence="2" id="KW-0812">Transmembrane</keyword>
<dbReference type="RefSeq" id="WP_127566899.1">
    <property type="nucleotide sequence ID" value="NZ_BMFB01000003.1"/>
</dbReference>
<gene>
    <name evidence="3" type="ORF">X907_1637</name>
</gene>
<dbReference type="PANTHER" id="PTHR31876:SF26">
    <property type="entry name" value="PROTEIN LIKE COV 2"/>
    <property type="match status" value="1"/>
</dbReference>
<organism evidence="3 4">
    <name type="scientific">Glycocaulis alkaliphilus</name>
    <dbReference type="NCBI Taxonomy" id="1434191"/>
    <lineage>
        <taxon>Bacteria</taxon>
        <taxon>Pseudomonadati</taxon>
        <taxon>Pseudomonadota</taxon>
        <taxon>Alphaproteobacteria</taxon>
        <taxon>Maricaulales</taxon>
        <taxon>Maricaulaceae</taxon>
        <taxon>Glycocaulis</taxon>
    </lineage>
</organism>
<dbReference type="Pfam" id="PF04367">
    <property type="entry name" value="DUF502"/>
    <property type="match status" value="1"/>
</dbReference>
<feature type="transmembrane region" description="Helical" evidence="2">
    <location>
        <begin position="12"/>
        <end position="33"/>
    </location>
</feature>
<evidence type="ECO:0000256" key="1">
    <source>
        <dbReference type="SAM" id="MobiDB-lite"/>
    </source>
</evidence>
<keyword evidence="4" id="KW-1185">Reference proteome</keyword>
<feature type="compositionally biased region" description="Basic and acidic residues" evidence="1">
    <location>
        <begin position="221"/>
        <end position="237"/>
    </location>
</feature>
<dbReference type="EMBL" id="CP018911">
    <property type="protein sequence ID" value="AZU04169.1"/>
    <property type="molecule type" value="Genomic_DNA"/>
</dbReference>
<dbReference type="PANTHER" id="PTHR31876">
    <property type="entry name" value="COV-LIKE PROTEIN 1"/>
    <property type="match status" value="1"/>
</dbReference>
<protein>
    <submittedName>
        <fullName evidence="3">Uncharacterized protein</fullName>
    </submittedName>
</protein>
<accession>A0A3T0EA36</accession>